<feature type="active site" description="Proton donor" evidence="14">
    <location>
        <position position="173"/>
    </location>
</feature>
<evidence type="ECO:0000313" key="17">
    <source>
        <dbReference type="EMBL" id="VFK27656.1"/>
    </source>
</evidence>
<dbReference type="InterPro" id="IPR022663">
    <property type="entry name" value="DapB_C"/>
</dbReference>
<evidence type="ECO:0000256" key="10">
    <source>
        <dbReference type="ARBA" id="ARBA00037922"/>
    </source>
</evidence>
<feature type="binding site" evidence="14">
    <location>
        <begin position="112"/>
        <end position="114"/>
    </location>
    <ligand>
        <name>NAD(+)</name>
        <dbReference type="ChEBI" id="CHEBI:57540"/>
    </ligand>
</feature>
<evidence type="ECO:0000313" key="19">
    <source>
        <dbReference type="EMBL" id="VFK75702.1"/>
    </source>
</evidence>
<dbReference type="InterPro" id="IPR023940">
    <property type="entry name" value="DHDPR_bac"/>
</dbReference>
<dbReference type="InterPro" id="IPR000846">
    <property type="entry name" value="DapB_N"/>
</dbReference>
<feature type="binding site" evidence="14">
    <location>
        <begin position="179"/>
        <end position="180"/>
    </location>
    <ligand>
        <name>(S)-2,3,4,5-tetrahydrodipicolinate</name>
        <dbReference type="ChEBI" id="CHEBI:16845"/>
    </ligand>
</feature>
<dbReference type="HAMAP" id="MF_00102">
    <property type="entry name" value="DapB"/>
    <property type="match status" value="1"/>
</dbReference>
<evidence type="ECO:0000259" key="15">
    <source>
        <dbReference type="Pfam" id="PF01113"/>
    </source>
</evidence>
<feature type="binding site" evidence="14">
    <location>
        <position position="170"/>
    </location>
    <ligand>
        <name>(S)-2,3,4,5-tetrahydrodipicolinate</name>
        <dbReference type="ChEBI" id="CHEBI:16845"/>
    </ligand>
</feature>
<dbReference type="FunFam" id="3.30.360.10:FF:000004">
    <property type="entry name" value="4-hydroxy-tetrahydrodipicolinate reductase"/>
    <property type="match status" value="1"/>
</dbReference>
<dbReference type="EMBL" id="CAADGH010000029">
    <property type="protein sequence ID" value="VFK75702.1"/>
    <property type="molecule type" value="Genomic_DNA"/>
</dbReference>
<dbReference type="PROSITE" id="PS01298">
    <property type="entry name" value="DAPB"/>
    <property type="match status" value="1"/>
</dbReference>
<keyword evidence="4 14" id="KW-0028">Amino-acid biosynthesis</keyword>
<evidence type="ECO:0000256" key="3">
    <source>
        <dbReference type="ARBA" id="ARBA00022490"/>
    </source>
</evidence>
<evidence type="ECO:0000256" key="6">
    <source>
        <dbReference type="ARBA" id="ARBA00022915"/>
    </source>
</evidence>
<dbReference type="Gene3D" id="3.30.360.10">
    <property type="entry name" value="Dihydrodipicolinate Reductase, domain 2"/>
    <property type="match status" value="1"/>
</dbReference>
<dbReference type="PIRSF" id="PIRSF000161">
    <property type="entry name" value="DHPR"/>
    <property type="match status" value="1"/>
</dbReference>
<comment type="pathway">
    <text evidence="10 14">Amino-acid biosynthesis; L-lysine biosynthesis via DAP pathway; (S)-tetrahydrodipicolinate from L-aspartate: step 4/4.</text>
</comment>
<keyword evidence="8 14" id="KW-0520">NAD</keyword>
<accession>A0A450XED6</accession>
<evidence type="ECO:0000256" key="12">
    <source>
        <dbReference type="ARBA" id="ARBA00049080"/>
    </source>
</evidence>
<gene>
    <name evidence="14" type="primary">dapB</name>
    <name evidence="17" type="ORF">BECKMB1821G_GA0114241_102920</name>
    <name evidence="19" type="ORF">BECKMB1821H_GA0114242_102920</name>
    <name evidence="18" type="ORF">BECKMB1821I_GA0114274_103920</name>
</gene>
<evidence type="ECO:0000256" key="9">
    <source>
        <dbReference type="ARBA" id="ARBA00023154"/>
    </source>
</evidence>
<keyword evidence="5 14" id="KW-0521">NADP</keyword>
<dbReference type="InterPro" id="IPR022664">
    <property type="entry name" value="DapB_N_CS"/>
</dbReference>
<sequence>MSFPINESTVTNDAILKIGINGAAGRMGRSLITVCIQDQTLQLVAATEHSRHDALGIDAGVLLGLQKQGISITDNLPDVIDACDVLIDFTNPGSTLASLGACRKSGRPIVIGTTGFSEQDKNTISEASGEIPIVLAPNMSVGVTLCFTLAEIAARVLGDQVDIEIIEAHHRRKIDAPSGTALQFGQIIADTLGRDLATDAVYGREGKTGERDPRTIGFETIRAGDIIGEHTVLFAGAGERVEITHRASNREIFARGAMRAARWIVEKENGLFDMRDVLGLRA</sequence>
<evidence type="ECO:0000256" key="8">
    <source>
        <dbReference type="ARBA" id="ARBA00023027"/>
    </source>
</evidence>
<dbReference type="Gene3D" id="3.40.50.720">
    <property type="entry name" value="NAD(P)-binding Rossmann-like Domain"/>
    <property type="match status" value="1"/>
</dbReference>
<evidence type="ECO:0000256" key="5">
    <source>
        <dbReference type="ARBA" id="ARBA00022857"/>
    </source>
</evidence>
<dbReference type="InterPro" id="IPR036291">
    <property type="entry name" value="NAD(P)-bd_dom_sf"/>
</dbReference>
<evidence type="ECO:0000256" key="11">
    <source>
        <dbReference type="ARBA" id="ARBA00038983"/>
    </source>
</evidence>
<feature type="binding site" evidence="14">
    <location>
        <begin position="22"/>
        <end position="27"/>
    </location>
    <ligand>
        <name>NAD(+)</name>
        <dbReference type="ChEBI" id="CHEBI:57540"/>
    </ligand>
</feature>
<comment type="caution">
    <text evidence="14">Was originally thought to be a dihydrodipicolinate reductase (DHDPR), catalyzing the conversion of dihydrodipicolinate to tetrahydrodipicolinate. However, it was shown in E.coli that the substrate of the enzymatic reaction is not dihydrodipicolinate (DHDP) but in fact (2S,4S)-4-hydroxy-2,3,4,5-tetrahydrodipicolinic acid (HTPA), the product released by the DapA-catalyzed reaction.</text>
</comment>
<feature type="active site" description="Proton donor/acceptor" evidence="14">
    <location>
        <position position="169"/>
    </location>
</feature>
<dbReference type="SUPFAM" id="SSF55347">
    <property type="entry name" value="Glyceraldehyde-3-phosphate dehydrogenase-like, C-terminal domain"/>
    <property type="match status" value="1"/>
</dbReference>
<comment type="function">
    <text evidence="14">Catalyzes the conversion of 4-hydroxy-tetrahydrodipicolinate (HTPA) to tetrahydrodipicolinate.</text>
</comment>
<evidence type="ECO:0000256" key="2">
    <source>
        <dbReference type="ARBA" id="ARBA00006642"/>
    </source>
</evidence>
<comment type="subunit">
    <text evidence="14">Homotetramer.</text>
</comment>
<dbReference type="AlphaFoldDB" id="A0A450XED6"/>
<dbReference type="PANTHER" id="PTHR20836">
    <property type="entry name" value="DIHYDRODIPICOLINATE REDUCTASE"/>
    <property type="match status" value="1"/>
</dbReference>
<dbReference type="EC" id="1.17.1.8" evidence="11 14"/>
<comment type="catalytic activity">
    <reaction evidence="13 14">
        <text>(S)-2,3,4,5-tetrahydrodipicolinate + NAD(+) + H2O = (2S,4S)-4-hydroxy-2,3,4,5-tetrahydrodipicolinate + NADH + H(+)</text>
        <dbReference type="Rhea" id="RHEA:35323"/>
        <dbReference type="ChEBI" id="CHEBI:15377"/>
        <dbReference type="ChEBI" id="CHEBI:15378"/>
        <dbReference type="ChEBI" id="CHEBI:16845"/>
        <dbReference type="ChEBI" id="CHEBI:57540"/>
        <dbReference type="ChEBI" id="CHEBI:57945"/>
        <dbReference type="ChEBI" id="CHEBI:67139"/>
        <dbReference type="EC" id="1.17.1.8"/>
    </reaction>
</comment>
<keyword evidence="3 14" id="KW-0963">Cytoplasm</keyword>
<dbReference type="GO" id="GO:0051287">
    <property type="term" value="F:NAD binding"/>
    <property type="evidence" value="ECO:0007669"/>
    <property type="project" value="UniProtKB-UniRule"/>
</dbReference>
<protein>
    <recommendedName>
        <fullName evidence="11 14">4-hydroxy-tetrahydrodipicolinate reductase</fullName>
        <shortName evidence="14">HTPA reductase</shortName>
        <ecNumber evidence="11 14">1.17.1.8</ecNumber>
    </recommendedName>
</protein>
<comment type="caution">
    <text evidence="14">Lacks conserved residue(s) required for the propagation of feature annotation.</text>
</comment>
<dbReference type="EMBL" id="CAADFO010000029">
    <property type="protein sequence ID" value="VFK27656.1"/>
    <property type="molecule type" value="Genomic_DNA"/>
</dbReference>
<dbReference type="GO" id="GO:0050661">
    <property type="term" value="F:NADP binding"/>
    <property type="evidence" value="ECO:0007669"/>
    <property type="project" value="UniProtKB-UniRule"/>
</dbReference>
<evidence type="ECO:0000313" key="18">
    <source>
        <dbReference type="EMBL" id="VFK33033.1"/>
    </source>
</evidence>
<feature type="domain" description="Dihydrodipicolinate reductase N-terminal" evidence="15">
    <location>
        <begin position="17"/>
        <end position="139"/>
    </location>
</feature>
<dbReference type="GO" id="GO:0008839">
    <property type="term" value="F:4-hydroxy-tetrahydrodipicolinate reductase"/>
    <property type="evidence" value="ECO:0007669"/>
    <property type="project" value="UniProtKB-UniRule"/>
</dbReference>
<comment type="similarity">
    <text evidence="2 14">Belongs to the DapB family.</text>
</comment>
<organism evidence="17">
    <name type="scientific">Candidatus Kentrum sp. MB</name>
    <dbReference type="NCBI Taxonomy" id="2138164"/>
    <lineage>
        <taxon>Bacteria</taxon>
        <taxon>Pseudomonadati</taxon>
        <taxon>Pseudomonadota</taxon>
        <taxon>Gammaproteobacteria</taxon>
        <taxon>Candidatus Kentrum</taxon>
    </lineage>
</organism>
<dbReference type="PANTHER" id="PTHR20836:SF0">
    <property type="entry name" value="4-HYDROXY-TETRAHYDRODIPICOLINATE REDUCTASE 1, CHLOROPLASTIC-RELATED"/>
    <property type="match status" value="1"/>
</dbReference>
<feature type="domain" description="Dihydrodipicolinate reductase C-terminal" evidence="16">
    <location>
        <begin position="142"/>
        <end position="278"/>
    </location>
</feature>
<dbReference type="FunFam" id="3.40.50.720:FF:000048">
    <property type="entry name" value="4-hydroxy-tetrahydrodipicolinate reductase"/>
    <property type="match status" value="1"/>
</dbReference>
<dbReference type="SUPFAM" id="SSF51735">
    <property type="entry name" value="NAD(P)-binding Rossmann-fold domains"/>
    <property type="match status" value="1"/>
</dbReference>
<dbReference type="CDD" id="cd02274">
    <property type="entry name" value="DHDPR_N"/>
    <property type="match status" value="1"/>
</dbReference>
<feature type="binding site" evidence="14">
    <location>
        <begin position="136"/>
        <end position="139"/>
    </location>
    <ligand>
        <name>NAD(+)</name>
        <dbReference type="ChEBI" id="CHEBI:57540"/>
    </ligand>
</feature>
<dbReference type="EMBL" id="CAADFQ010000039">
    <property type="protein sequence ID" value="VFK33033.1"/>
    <property type="molecule type" value="Genomic_DNA"/>
</dbReference>
<reference evidence="17" key="1">
    <citation type="submission" date="2019-02" db="EMBL/GenBank/DDBJ databases">
        <authorList>
            <person name="Gruber-Vodicka R. H."/>
            <person name="Seah K. B. B."/>
        </authorList>
    </citation>
    <scope>NUCLEOTIDE SEQUENCE</scope>
    <source>
        <strain evidence="17">BECK_BZ197</strain>
        <strain evidence="19">BECK_BZ198</strain>
        <strain evidence="18">BECK_BZ199</strain>
    </source>
</reference>
<keyword evidence="7 14" id="KW-0560">Oxidoreductase</keyword>
<dbReference type="UniPathway" id="UPA00034">
    <property type="reaction ID" value="UER00018"/>
</dbReference>
<dbReference type="GO" id="GO:0019877">
    <property type="term" value="P:diaminopimelate biosynthetic process"/>
    <property type="evidence" value="ECO:0007669"/>
    <property type="project" value="UniProtKB-UniRule"/>
</dbReference>
<comment type="catalytic activity">
    <reaction evidence="12 14">
        <text>(S)-2,3,4,5-tetrahydrodipicolinate + NADP(+) + H2O = (2S,4S)-4-hydroxy-2,3,4,5-tetrahydrodipicolinate + NADPH + H(+)</text>
        <dbReference type="Rhea" id="RHEA:35331"/>
        <dbReference type="ChEBI" id="CHEBI:15377"/>
        <dbReference type="ChEBI" id="CHEBI:15378"/>
        <dbReference type="ChEBI" id="CHEBI:16845"/>
        <dbReference type="ChEBI" id="CHEBI:57783"/>
        <dbReference type="ChEBI" id="CHEBI:58349"/>
        <dbReference type="ChEBI" id="CHEBI:67139"/>
        <dbReference type="EC" id="1.17.1.8"/>
    </reaction>
</comment>
<dbReference type="GO" id="GO:0009089">
    <property type="term" value="P:lysine biosynthetic process via diaminopimelate"/>
    <property type="evidence" value="ECO:0007669"/>
    <property type="project" value="UniProtKB-UniRule"/>
</dbReference>
<dbReference type="GO" id="GO:0016726">
    <property type="term" value="F:oxidoreductase activity, acting on CH or CH2 groups, NAD or NADP as acceptor"/>
    <property type="evidence" value="ECO:0007669"/>
    <property type="project" value="UniProtKB-UniRule"/>
</dbReference>
<evidence type="ECO:0000256" key="14">
    <source>
        <dbReference type="HAMAP-Rule" id="MF_00102"/>
    </source>
</evidence>
<dbReference type="NCBIfam" id="TIGR00036">
    <property type="entry name" value="dapB"/>
    <property type="match status" value="1"/>
</dbReference>
<keyword evidence="6 14" id="KW-0220">Diaminopimelate biosynthesis</keyword>
<dbReference type="GO" id="GO:0005829">
    <property type="term" value="C:cytosol"/>
    <property type="evidence" value="ECO:0007669"/>
    <property type="project" value="TreeGrafter"/>
</dbReference>
<dbReference type="Pfam" id="PF01113">
    <property type="entry name" value="DapB_N"/>
    <property type="match status" value="1"/>
</dbReference>
<dbReference type="Pfam" id="PF05173">
    <property type="entry name" value="DapB_C"/>
    <property type="match status" value="1"/>
</dbReference>
<keyword evidence="9 14" id="KW-0457">Lysine biosynthesis</keyword>
<proteinExistence type="inferred from homology"/>
<name>A0A450XED6_9GAMM</name>
<comment type="subcellular location">
    <subcellularLocation>
        <location evidence="1 14">Cytoplasm</location>
    </subcellularLocation>
</comment>
<evidence type="ECO:0000256" key="4">
    <source>
        <dbReference type="ARBA" id="ARBA00022605"/>
    </source>
</evidence>
<evidence type="ECO:0000256" key="13">
    <source>
        <dbReference type="ARBA" id="ARBA00049396"/>
    </source>
</evidence>
<evidence type="ECO:0000259" key="16">
    <source>
        <dbReference type="Pfam" id="PF05173"/>
    </source>
</evidence>
<evidence type="ECO:0000256" key="1">
    <source>
        <dbReference type="ARBA" id="ARBA00004496"/>
    </source>
</evidence>
<evidence type="ECO:0000256" key="7">
    <source>
        <dbReference type="ARBA" id="ARBA00023002"/>
    </source>
</evidence>